<dbReference type="PROSITE" id="PS50110">
    <property type="entry name" value="RESPONSE_REGULATORY"/>
    <property type="match status" value="1"/>
</dbReference>
<dbReference type="SMART" id="SM00448">
    <property type="entry name" value="REC"/>
    <property type="match status" value="1"/>
</dbReference>
<dbReference type="PROSITE" id="PS00622">
    <property type="entry name" value="HTH_LUXR_1"/>
    <property type="match status" value="1"/>
</dbReference>
<evidence type="ECO:0000313" key="8">
    <source>
        <dbReference type="EMBL" id="MXY92152.1"/>
    </source>
</evidence>
<evidence type="ECO:0000259" key="7">
    <source>
        <dbReference type="PROSITE" id="PS50110"/>
    </source>
</evidence>
<proteinExistence type="predicted"/>
<evidence type="ECO:0000256" key="4">
    <source>
        <dbReference type="ARBA" id="ARBA00023163"/>
    </source>
</evidence>
<feature type="domain" description="Response regulatory" evidence="7">
    <location>
        <begin position="6"/>
        <end position="122"/>
    </location>
</feature>
<dbReference type="InterPro" id="IPR011006">
    <property type="entry name" value="CheY-like_superfamily"/>
</dbReference>
<dbReference type="CDD" id="cd06170">
    <property type="entry name" value="LuxR_C_like"/>
    <property type="match status" value="1"/>
</dbReference>
<dbReference type="PROSITE" id="PS50043">
    <property type="entry name" value="HTH_LUXR_2"/>
    <property type="match status" value="1"/>
</dbReference>
<comment type="caution">
    <text evidence="8">The sequence shown here is derived from an EMBL/GenBank/DDBJ whole genome shotgun (WGS) entry which is preliminary data.</text>
</comment>
<dbReference type="InterPro" id="IPR039420">
    <property type="entry name" value="WalR-like"/>
</dbReference>
<accession>A0A6B0YQV0</accession>
<dbReference type="Gene3D" id="3.40.50.2300">
    <property type="match status" value="1"/>
</dbReference>
<keyword evidence="3" id="KW-0238">DNA-binding</keyword>
<keyword evidence="1 5" id="KW-0597">Phosphoprotein</keyword>
<reference evidence="8" key="1">
    <citation type="submission" date="2019-09" db="EMBL/GenBank/DDBJ databases">
        <title>Characterisation of the sponge microbiome using genome-centric metagenomics.</title>
        <authorList>
            <person name="Engelberts J.P."/>
            <person name="Robbins S.J."/>
            <person name="De Goeij J.M."/>
            <person name="Aranda M."/>
            <person name="Bell S.C."/>
            <person name="Webster N.S."/>
        </authorList>
    </citation>
    <scope>NUCLEOTIDE SEQUENCE</scope>
    <source>
        <strain evidence="8">SB0664_bin_27</strain>
    </source>
</reference>
<gene>
    <name evidence="8" type="ORF">F4Y42_01750</name>
</gene>
<dbReference type="AlphaFoldDB" id="A0A6B0YQV0"/>
<evidence type="ECO:0000256" key="1">
    <source>
        <dbReference type="ARBA" id="ARBA00022553"/>
    </source>
</evidence>
<dbReference type="SUPFAM" id="SSF46894">
    <property type="entry name" value="C-terminal effector domain of the bipartite response regulators"/>
    <property type="match status" value="1"/>
</dbReference>
<keyword evidence="2" id="KW-0805">Transcription regulation</keyword>
<dbReference type="GO" id="GO:0003677">
    <property type="term" value="F:DNA binding"/>
    <property type="evidence" value="ECO:0007669"/>
    <property type="project" value="UniProtKB-KW"/>
</dbReference>
<dbReference type="PRINTS" id="PR00038">
    <property type="entry name" value="HTHLUXR"/>
</dbReference>
<dbReference type="CDD" id="cd17535">
    <property type="entry name" value="REC_NarL-like"/>
    <property type="match status" value="1"/>
</dbReference>
<evidence type="ECO:0000259" key="6">
    <source>
        <dbReference type="PROSITE" id="PS50043"/>
    </source>
</evidence>
<dbReference type="SMART" id="SM00421">
    <property type="entry name" value="HTH_LUXR"/>
    <property type="match status" value="1"/>
</dbReference>
<sequence length="218" mass="24313">MSEKIRVMLVDDQQLFREGMAILINATDDLIVVGEAGNGLEAIVLYAELRPDVVLMDVQMPEMNGIEATRRILAMDPEAKLLVLTTFDNDEYIFEGMRAGAVGYILKAMSSEELAKAVRVAHQGDVWIEVSVARKLVNELARIPLSSDNDTSSLVEPLNEREQEVLNLIAKGLKNREIATELHLAEGTVKNYVTSLMRKMYVEDRVQVVVRAKMLGLV</sequence>
<dbReference type="InterPro" id="IPR000792">
    <property type="entry name" value="Tscrpt_reg_LuxR_C"/>
</dbReference>
<dbReference type="GO" id="GO:0000160">
    <property type="term" value="P:phosphorelay signal transduction system"/>
    <property type="evidence" value="ECO:0007669"/>
    <property type="project" value="InterPro"/>
</dbReference>
<evidence type="ECO:0000256" key="5">
    <source>
        <dbReference type="PROSITE-ProRule" id="PRU00169"/>
    </source>
</evidence>
<dbReference type="PANTHER" id="PTHR43214:SF24">
    <property type="entry name" value="TRANSCRIPTIONAL REGULATORY PROTEIN NARL-RELATED"/>
    <property type="match status" value="1"/>
</dbReference>
<evidence type="ECO:0000256" key="3">
    <source>
        <dbReference type="ARBA" id="ARBA00023125"/>
    </source>
</evidence>
<dbReference type="InterPro" id="IPR001789">
    <property type="entry name" value="Sig_transdc_resp-reg_receiver"/>
</dbReference>
<feature type="domain" description="HTH luxR-type" evidence="6">
    <location>
        <begin position="151"/>
        <end position="216"/>
    </location>
</feature>
<dbReference type="InterPro" id="IPR058245">
    <property type="entry name" value="NreC/VraR/RcsB-like_REC"/>
</dbReference>
<feature type="modified residue" description="4-aspartylphosphate" evidence="5">
    <location>
        <position position="57"/>
    </location>
</feature>
<name>A0A6B0YQV0_9CHLR</name>
<dbReference type="PANTHER" id="PTHR43214">
    <property type="entry name" value="TWO-COMPONENT RESPONSE REGULATOR"/>
    <property type="match status" value="1"/>
</dbReference>
<keyword evidence="4" id="KW-0804">Transcription</keyword>
<protein>
    <submittedName>
        <fullName evidence="8">Response regulator transcription factor</fullName>
    </submittedName>
</protein>
<dbReference type="Pfam" id="PF00196">
    <property type="entry name" value="GerE"/>
    <property type="match status" value="1"/>
</dbReference>
<dbReference type="GO" id="GO:0006355">
    <property type="term" value="P:regulation of DNA-templated transcription"/>
    <property type="evidence" value="ECO:0007669"/>
    <property type="project" value="InterPro"/>
</dbReference>
<dbReference type="SUPFAM" id="SSF52172">
    <property type="entry name" value="CheY-like"/>
    <property type="match status" value="1"/>
</dbReference>
<dbReference type="Pfam" id="PF00072">
    <property type="entry name" value="Response_reg"/>
    <property type="match status" value="1"/>
</dbReference>
<dbReference type="InterPro" id="IPR016032">
    <property type="entry name" value="Sig_transdc_resp-reg_C-effctor"/>
</dbReference>
<evidence type="ECO:0000256" key="2">
    <source>
        <dbReference type="ARBA" id="ARBA00023015"/>
    </source>
</evidence>
<organism evidence="8">
    <name type="scientific">Caldilineaceae bacterium SB0664_bin_27</name>
    <dbReference type="NCBI Taxonomy" id="2605260"/>
    <lineage>
        <taxon>Bacteria</taxon>
        <taxon>Bacillati</taxon>
        <taxon>Chloroflexota</taxon>
        <taxon>Caldilineae</taxon>
        <taxon>Caldilineales</taxon>
        <taxon>Caldilineaceae</taxon>
    </lineage>
</organism>
<dbReference type="EMBL" id="VXRG01000019">
    <property type="protein sequence ID" value="MXY92152.1"/>
    <property type="molecule type" value="Genomic_DNA"/>
</dbReference>